<keyword evidence="2" id="KW-1133">Transmembrane helix</keyword>
<feature type="transmembrane region" description="Helical" evidence="2">
    <location>
        <begin position="6"/>
        <end position="25"/>
    </location>
</feature>
<dbReference type="AlphaFoldDB" id="A0A0F9HGW3"/>
<organism evidence="3">
    <name type="scientific">marine sediment metagenome</name>
    <dbReference type="NCBI Taxonomy" id="412755"/>
    <lineage>
        <taxon>unclassified sequences</taxon>
        <taxon>metagenomes</taxon>
        <taxon>ecological metagenomes</taxon>
    </lineage>
</organism>
<name>A0A0F9HGW3_9ZZZZ</name>
<evidence type="ECO:0000256" key="1">
    <source>
        <dbReference type="SAM" id="MobiDB-lite"/>
    </source>
</evidence>
<evidence type="ECO:0000313" key="3">
    <source>
        <dbReference type="EMBL" id="KKL80890.1"/>
    </source>
</evidence>
<protein>
    <submittedName>
        <fullName evidence="3">Uncharacterized protein</fullName>
    </submittedName>
</protein>
<dbReference type="EMBL" id="LAZR01022722">
    <property type="protein sequence ID" value="KKL80890.1"/>
    <property type="molecule type" value="Genomic_DNA"/>
</dbReference>
<proteinExistence type="predicted"/>
<comment type="caution">
    <text evidence="3">The sequence shown here is derived from an EMBL/GenBank/DDBJ whole genome shotgun (WGS) entry which is preliminary data.</text>
</comment>
<keyword evidence="2" id="KW-0812">Transmembrane</keyword>
<accession>A0A0F9HGW3</accession>
<feature type="region of interest" description="Disordered" evidence="1">
    <location>
        <begin position="30"/>
        <end position="50"/>
    </location>
</feature>
<evidence type="ECO:0000256" key="2">
    <source>
        <dbReference type="SAM" id="Phobius"/>
    </source>
</evidence>
<sequence length="77" mass="8476">MQKNLIMAIVLSVVVLLLYNIFIAGRKPALRPSTEEATESPIWEGEAPQPGGILPSSQLEKGEEIILENEYVKVVLT</sequence>
<reference evidence="3" key="1">
    <citation type="journal article" date="2015" name="Nature">
        <title>Complex archaea that bridge the gap between prokaryotes and eukaryotes.</title>
        <authorList>
            <person name="Spang A."/>
            <person name="Saw J.H."/>
            <person name="Jorgensen S.L."/>
            <person name="Zaremba-Niedzwiedzka K."/>
            <person name="Martijn J."/>
            <person name="Lind A.E."/>
            <person name="van Eijk R."/>
            <person name="Schleper C."/>
            <person name="Guy L."/>
            <person name="Ettema T.J."/>
        </authorList>
    </citation>
    <scope>NUCLEOTIDE SEQUENCE</scope>
</reference>
<feature type="non-terminal residue" evidence="3">
    <location>
        <position position="77"/>
    </location>
</feature>
<gene>
    <name evidence="3" type="ORF">LCGC14_2000260</name>
</gene>
<keyword evidence="2" id="KW-0472">Membrane</keyword>